<dbReference type="RefSeq" id="WP_311787081.1">
    <property type="nucleotide sequence ID" value="NZ_JALDYY010000007.1"/>
</dbReference>
<dbReference type="EMBL" id="JALDYZ010000014">
    <property type="protein sequence ID" value="MDI7924380.1"/>
    <property type="molecule type" value="Genomic_DNA"/>
</dbReference>
<comment type="caution">
    <text evidence="1">The sequence shown here is derived from an EMBL/GenBank/DDBJ whole genome shotgun (WGS) entry which is preliminary data.</text>
</comment>
<evidence type="ECO:0000313" key="2">
    <source>
        <dbReference type="Proteomes" id="UP001161580"/>
    </source>
</evidence>
<dbReference type="Proteomes" id="UP001161580">
    <property type="component" value="Unassembled WGS sequence"/>
</dbReference>
<evidence type="ECO:0000313" key="1">
    <source>
        <dbReference type="EMBL" id="MDI7924380.1"/>
    </source>
</evidence>
<protein>
    <submittedName>
        <fullName evidence="1">Uncharacterized protein</fullName>
    </submittedName>
</protein>
<reference evidence="1" key="1">
    <citation type="submission" date="2022-03" db="EMBL/GenBank/DDBJ databases">
        <title>Fererhizobium litorale gen. nov., sp. nov., isolated from sandy sediments of the Sea of Japan seashore.</title>
        <authorList>
            <person name="Romanenko L."/>
            <person name="Kurilenko V."/>
            <person name="Otstavnykh N."/>
            <person name="Svetashev V."/>
            <person name="Tekutyeva L."/>
            <person name="Isaeva M."/>
            <person name="Mikhailov V."/>
        </authorList>
    </citation>
    <scope>NUCLEOTIDE SEQUENCE</scope>
    <source>
        <strain evidence="1">KMM 9576</strain>
    </source>
</reference>
<accession>A0AAE3QIX2</accession>
<dbReference type="AlphaFoldDB" id="A0AAE3QIX2"/>
<sequence length="232" mass="26542">MFSIRSALQVFFIVVALHNAPSTLRAQQQEHSPNPNLPGVAGGYVLFDIDGTKMELERAWSTTDELPPFYYWKKQNVVVKQWHVNEGQLLFYRVRDLKVSTNRTRCRRQIVSLATRTREASYPGDIFVGERETPQKNRLNYLREFVGPLTNGTPLSIGARYFFLTAPELLMSNGRYPASICGIGELSSCIVSFEIRYPLFATYRYSHNTCGLEGLVEVTVAIKRRLLSRLRD</sequence>
<name>A0AAE3QIX2_9HYPH</name>
<organism evidence="1 2">
    <name type="scientific">Ferirhizobium litorale</name>
    <dbReference type="NCBI Taxonomy" id="2927786"/>
    <lineage>
        <taxon>Bacteria</taxon>
        <taxon>Pseudomonadati</taxon>
        <taxon>Pseudomonadota</taxon>
        <taxon>Alphaproteobacteria</taxon>
        <taxon>Hyphomicrobiales</taxon>
        <taxon>Rhizobiaceae</taxon>
        <taxon>Ferirhizobium</taxon>
    </lineage>
</organism>
<gene>
    <name evidence="1" type="ORF">MRS75_20150</name>
</gene>
<proteinExistence type="predicted"/>
<keyword evidence="2" id="KW-1185">Reference proteome</keyword>